<gene>
    <name evidence="2" type="ORF">H9L06_03315</name>
</gene>
<dbReference type="SUPFAM" id="SSF51695">
    <property type="entry name" value="PLC-like phosphodiesterases"/>
    <property type="match status" value="1"/>
</dbReference>
<dbReference type="PANTHER" id="PTHR43805">
    <property type="entry name" value="GLYCEROPHOSPHORYL DIESTER PHOSPHODIESTERASE"/>
    <property type="match status" value="1"/>
</dbReference>
<protein>
    <submittedName>
        <fullName evidence="2">Glycerophosphodiester phosphodiesterase</fullName>
    </submittedName>
</protein>
<reference evidence="2 3" key="1">
    <citation type="submission" date="2020-08" db="EMBL/GenBank/DDBJ databases">
        <title>Genome sequence of Leucobacter denitrificans KACC 14055T.</title>
        <authorList>
            <person name="Hyun D.-W."/>
            <person name="Bae J.-W."/>
        </authorList>
    </citation>
    <scope>NUCLEOTIDE SEQUENCE [LARGE SCALE GENOMIC DNA]</scope>
    <source>
        <strain evidence="2 3">KACC 14055</strain>
    </source>
</reference>
<dbReference type="GO" id="GO:0008081">
    <property type="term" value="F:phosphoric diester hydrolase activity"/>
    <property type="evidence" value="ECO:0007669"/>
    <property type="project" value="InterPro"/>
</dbReference>
<feature type="domain" description="GP-PDE" evidence="1">
    <location>
        <begin position="11"/>
        <end position="257"/>
    </location>
</feature>
<dbReference type="RefSeq" id="WP_187555833.1">
    <property type="nucleotide sequence ID" value="NZ_CP060716.1"/>
</dbReference>
<dbReference type="Proteomes" id="UP000515934">
    <property type="component" value="Chromosome"/>
</dbReference>
<dbReference type="InterPro" id="IPR030395">
    <property type="entry name" value="GP_PDE_dom"/>
</dbReference>
<dbReference type="Pfam" id="PF03009">
    <property type="entry name" value="GDPD"/>
    <property type="match status" value="1"/>
</dbReference>
<dbReference type="KEGG" id="ldn:H9L06_03315"/>
<dbReference type="Gene3D" id="3.20.20.190">
    <property type="entry name" value="Phosphatidylinositol (PI) phosphodiesterase"/>
    <property type="match status" value="1"/>
</dbReference>
<dbReference type="GO" id="GO:0006629">
    <property type="term" value="P:lipid metabolic process"/>
    <property type="evidence" value="ECO:0007669"/>
    <property type="project" value="InterPro"/>
</dbReference>
<dbReference type="PROSITE" id="PS51704">
    <property type="entry name" value="GP_PDE"/>
    <property type="match status" value="1"/>
</dbReference>
<dbReference type="EMBL" id="CP060716">
    <property type="protein sequence ID" value="QNN63366.1"/>
    <property type="molecule type" value="Genomic_DNA"/>
</dbReference>
<dbReference type="InterPro" id="IPR017946">
    <property type="entry name" value="PLC-like_Pdiesterase_TIM-brl"/>
</dbReference>
<dbReference type="AlphaFoldDB" id="A0A7G9S691"/>
<accession>A0A7G9S691</accession>
<sequence length="258" mass="28059">MVHPFFDSPKPRIFAHRGFVPEDLARDGILENTRAAFANALAAGADYLESDCHVTRDGTVVLFHDEDLSRTLDDPRAVSEVEYGELERLMAVRGGLLSLEAALTEFPGARWNLDLKIDGTVEPAGALIGQIAADRVLLASFSDERRTRGLAAASRVGATTLVVTSASQGVMVRILLAVALRSRALQARAFQGIDALQIPERQGPIRVLSQRLIEAAHRHGVEVHVWTVNSPGRMRELVRMGIDGIVTDRTDLAVAALR</sequence>
<proteinExistence type="predicted"/>
<evidence type="ECO:0000313" key="2">
    <source>
        <dbReference type="EMBL" id="QNN63366.1"/>
    </source>
</evidence>
<keyword evidence="3" id="KW-1185">Reference proteome</keyword>
<evidence type="ECO:0000313" key="3">
    <source>
        <dbReference type="Proteomes" id="UP000515934"/>
    </source>
</evidence>
<dbReference type="PANTHER" id="PTHR43805:SF1">
    <property type="entry name" value="GP-PDE DOMAIN-CONTAINING PROTEIN"/>
    <property type="match status" value="1"/>
</dbReference>
<evidence type="ECO:0000259" key="1">
    <source>
        <dbReference type="PROSITE" id="PS51704"/>
    </source>
</evidence>
<name>A0A7G9S691_9MICO</name>
<organism evidence="2 3">
    <name type="scientific">Leucobacter denitrificans</name>
    <dbReference type="NCBI Taxonomy" id="683042"/>
    <lineage>
        <taxon>Bacteria</taxon>
        <taxon>Bacillati</taxon>
        <taxon>Actinomycetota</taxon>
        <taxon>Actinomycetes</taxon>
        <taxon>Micrococcales</taxon>
        <taxon>Microbacteriaceae</taxon>
        <taxon>Leucobacter</taxon>
    </lineage>
</organism>